<keyword evidence="4" id="KW-1185">Reference proteome</keyword>
<feature type="compositionally biased region" description="Polar residues" evidence="1">
    <location>
        <begin position="284"/>
        <end position="298"/>
    </location>
</feature>
<feature type="region of interest" description="Disordered" evidence="1">
    <location>
        <begin position="1"/>
        <end position="49"/>
    </location>
</feature>
<accession>A0ABR1Z1L1</accession>
<dbReference type="Gene3D" id="1.10.10.1210">
    <property type="entry name" value="MAGE homology domain, winged helix WH2 motif"/>
    <property type="match status" value="1"/>
</dbReference>
<feature type="compositionally biased region" description="Acidic residues" evidence="1">
    <location>
        <begin position="33"/>
        <end position="42"/>
    </location>
</feature>
<dbReference type="InterPro" id="IPR002190">
    <property type="entry name" value="MHD_dom"/>
</dbReference>
<dbReference type="PANTHER" id="PTHR11736">
    <property type="entry name" value="MELANOMA-ASSOCIATED ANTIGEN MAGE ANTIGEN"/>
    <property type="match status" value="1"/>
</dbReference>
<proteinExistence type="predicted"/>
<gene>
    <name evidence="3" type="ORF">HDK90DRAFT_529648</name>
</gene>
<reference evidence="3 4" key="1">
    <citation type="submission" date="2024-04" db="EMBL/GenBank/DDBJ databases">
        <title>Phyllosticta paracitricarpa is synonymous to the EU quarantine fungus P. citricarpa based on phylogenomic analyses.</title>
        <authorList>
            <consortium name="Lawrence Berkeley National Laboratory"/>
            <person name="Van Ingen-Buijs V.A."/>
            <person name="Van Westerhoven A.C."/>
            <person name="Haridas S."/>
            <person name="Skiadas P."/>
            <person name="Martin F."/>
            <person name="Groenewald J.Z."/>
            <person name="Crous P.W."/>
            <person name="Seidl M.F."/>
        </authorList>
    </citation>
    <scope>NUCLEOTIDE SEQUENCE [LARGE SCALE GENOMIC DNA]</scope>
    <source>
        <strain evidence="3 4">CBS 123374</strain>
    </source>
</reference>
<dbReference type="InterPro" id="IPR041899">
    <property type="entry name" value="MAGE_WH2"/>
</dbReference>
<sequence length="319" mass="35857">MPLVRRRARDFMADESDAETPRTQRRRVSPSSDVEDDGDADADPTQGETSQLNQMAFKLVRLAFSNEHSRIPTRRTDISAKVLGSQGRQFKNVFNEAQQMLRSKFAVELTPLPSKEKITMRDRRAAAKSDKTNNQITAWVLTSTLSQKYRKHEIIGPSKTPTFEHEASYTGLYSFIIACIVLNGGSIPESKLQRYLQRMNAENSTPVGKSDDVVKAMQKHLYITKTTEMTPGGDEMVEYTVGPRGKVEVGEQGVSGLVRTVYGEDAPDDLERKLERSLRLAQSRVRSQPQPQEEATQNGTGRGRGRPRRQEQDGEPEDD</sequence>
<evidence type="ECO:0000313" key="3">
    <source>
        <dbReference type="EMBL" id="KAK8246301.1"/>
    </source>
</evidence>
<evidence type="ECO:0000313" key="4">
    <source>
        <dbReference type="Proteomes" id="UP001492380"/>
    </source>
</evidence>
<dbReference type="Gene3D" id="1.10.10.1200">
    <property type="entry name" value="MAGE homology domain, winged helix WH1 motif"/>
    <property type="match status" value="1"/>
</dbReference>
<dbReference type="InterPro" id="IPR041898">
    <property type="entry name" value="MAGE_WH1"/>
</dbReference>
<dbReference type="SMART" id="SM01373">
    <property type="entry name" value="MAGE"/>
    <property type="match status" value="1"/>
</dbReference>
<feature type="region of interest" description="Disordered" evidence="1">
    <location>
        <begin position="278"/>
        <end position="319"/>
    </location>
</feature>
<protein>
    <submittedName>
        <fullName evidence="3">MAGE family-domain-containing protein</fullName>
    </submittedName>
</protein>
<dbReference type="EMBL" id="JBBWRZ010000001">
    <property type="protein sequence ID" value="KAK8246301.1"/>
    <property type="molecule type" value="Genomic_DNA"/>
</dbReference>
<dbReference type="InterPro" id="IPR037445">
    <property type="entry name" value="MAGE"/>
</dbReference>
<evidence type="ECO:0000256" key="1">
    <source>
        <dbReference type="SAM" id="MobiDB-lite"/>
    </source>
</evidence>
<feature type="domain" description="MAGE" evidence="2">
    <location>
        <begin position="59"/>
        <end position="254"/>
    </location>
</feature>
<dbReference type="Proteomes" id="UP001492380">
    <property type="component" value="Unassembled WGS sequence"/>
</dbReference>
<organism evidence="3 4">
    <name type="scientific">Phyllosticta capitalensis</name>
    <dbReference type="NCBI Taxonomy" id="121624"/>
    <lineage>
        <taxon>Eukaryota</taxon>
        <taxon>Fungi</taxon>
        <taxon>Dikarya</taxon>
        <taxon>Ascomycota</taxon>
        <taxon>Pezizomycotina</taxon>
        <taxon>Dothideomycetes</taxon>
        <taxon>Dothideomycetes incertae sedis</taxon>
        <taxon>Botryosphaeriales</taxon>
        <taxon>Phyllostictaceae</taxon>
        <taxon>Phyllosticta</taxon>
    </lineage>
</organism>
<name>A0ABR1Z1L1_9PEZI</name>
<comment type="caution">
    <text evidence="3">The sequence shown here is derived from an EMBL/GenBank/DDBJ whole genome shotgun (WGS) entry which is preliminary data.</text>
</comment>
<dbReference type="Pfam" id="PF01454">
    <property type="entry name" value="MAGE"/>
    <property type="match status" value="1"/>
</dbReference>
<dbReference type="PANTHER" id="PTHR11736:SF14">
    <property type="entry name" value="NSE3 HOMOLOG, SMC5-SMC6 COMPLEX COMPONENT"/>
    <property type="match status" value="1"/>
</dbReference>
<evidence type="ECO:0000259" key="2">
    <source>
        <dbReference type="SMART" id="SM01373"/>
    </source>
</evidence>